<evidence type="ECO:0000256" key="3">
    <source>
        <dbReference type="ARBA" id="ARBA00022643"/>
    </source>
</evidence>
<evidence type="ECO:0000313" key="11">
    <source>
        <dbReference type="Proteomes" id="UP000481339"/>
    </source>
</evidence>
<dbReference type="FunFam" id="3.20.20.70:FF:000029">
    <property type="entry name" value="L-lactate dehydrogenase"/>
    <property type="match status" value="1"/>
</dbReference>
<feature type="binding site" evidence="7">
    <location>
        <position position="303"/>
    </location>
    <ligand>
        <name>glyoxylate</name>
        <dbReference type="ChEBI" id="CHEBI:36655"/>
    </ligand>
</feature>
<evidence type="ECO:0000259" key="9">
    <source>
        <dbReference type="PROSITE" id="PS51349"/>
    </source>
</evidence>
<evidence type="ECO:0000256" key="8">
    <source>
        <dbReference type="SAM" id="MobiDB-lite"/>
    </source>
</evidence>
<keyword evidence="4" id="KW-0560">Oxidoreductase</keyword>
<dbReference type="Gene3D" id="3.20.20.70">
    <property type="entry name" value="Aldolase class I"/>
    <property type="match status" value="1"/>
</dbReference>
<feature type="binding site" evidence="7">
    <location>
        <position position="298"/>
    </location>
    <ligand>
        <name>FMN</name>
        <dbReference type="ChEBI" id="CHEBI:58210"/>
    </ligand>
</feature>
<dbReference type="GO" id="GO:0010181">
    <property type="term" value="F:FMN binding"/>
    <property type="evidence" value="ECO:0007669"/>
    <property type="project" value="InterPro"/>
</dbReference>
<dbReference type="InterPro" id="IPR008259">
    <property type="entry name" value="FMN_hydac_DH_AS"/>
</dbReference>
<keyword evidence="11" id="KW-1185">Reference proteome</keyword>
<dbReference type="Proteomes" id="UP000481339">
    <property type="component" value="Unassembled WGS sequence"/>
</dbReference>
<keyword evidence="2 7" id="KW-0285">Flavoprotein</keyword>
<dbReference type="PANTHER" id="PTHR10578:SF107">
    <property type="entry name" value="2-HYDROXYACID OXIDASE 1"/>
    <property type="match status" value="1"/>
</dbReference>
<evidence type="ECO:0000256" key="4">
    <source>
        <dbReference type="ARBA" id="ARBA00023002"/>
    </source>
</evidence>
<dbReference type="EMBL" id="WBKA01000003">
    <property type="protein sequence ID" value="KAB1632436.1"/>
    <property type="molecule type" value="Genomic_DNA"/>
</dbReference>
<dbReference type="RefSeq" id="WP_158036214.1">
    <property type="nucleotide sequence ID" value="NZ_BAAAZV010000017.1"/>
</dbReference>
<feature type="active site" description="Proton acceptor" evidence="6">
    <location>
        <position position="300"/>
    </location>
</feature>
<dbReference type="PROSITE" id="PS51349">
    <property type="entry name" value="FMN_HYDROXY_ACID_DH_2"/>
    <property type="match status" value="1"/>
</dbReference>
<evidence type="ECO:0000256" key="7">
    <source>
        <dbReference type="PIRSR" id="PIRSR000138-2"/>
    </source>
</evidence>
<dbReference type="PIRSF" id="PIRSF000138">
    <property type="entry name" value="Al-hdrx_acd_dh"/>
    <property type="match status" value="1"/>
</dbReference>
<organism evidence="10 11">
    <name type="scientific">Pseudoclavibacter caeni</name>
    <dbReference type="NCBI Taxonomy" id="908846"/>
    <lineage>
        <taxon>Bacteria</taxon>
        <taxon>Bacillati</taxon>
        <taxon>Actinomycetota</taxon>
        <taxon>Actinomycetes</taxon>
        <taxon>Micrococcales</taxon>
        <taxon>Microbacteriaceae</taxon>
        <taxon>Pseudoclavibacter</taxon>
    </lineage>
</organism>
<feature type="binding site" evidence="7">
    <location>
        <begin position="107"/>
        <end position="109"/>
    </location>
    <ligand>
        <name>FMN</name>
        <dbReference type="ChEBI" id="CHEBI:58210"/>
    </ligand>
</feature>
<dbReference type="InterPro" id="IPR013785">
    <property type="entry name" value="Aldolase_TIM"/>
</dbReference>
<dbReference type="PANTHER" id="PTHR10578">
    <property type="entry name" value="S -2-HYDROXY-ACID OXIDASE-RELATED"/>
    <property type="match status" value="1"/>
</dbReference>
<accession>A0A7C8FXE7</accession>
<proteinExistence type="inferred from homology"/>
<dbReference type="InterPro" id="IPR012133">
    <property type="entry name" value="Alpha-hydoxy_acid_DH_FMN"/>
</dbReference>
<dbReference type="PROSITE" id="PS00557">
    <property type="entry name" value="FMN_HYDROXY_ACID_DH_1"/>
    <property type="match status" value="1"/>
</dbReference>
<keyword evidence="3 7" id="KW-0288">FMN</keyword>
<feature type="binding site" evidence="7">
    <location>
        <position position="136"/>
    </location>
    <ligand>
        <name>FMN</name>
        <dbReference type="ChEBI" id="CHEBI:58210"/>
    </ligand>
</feature>
<protein>
    <submittedName>
        <fullName evidence="10">Alpha-hydroxy-acid oxidizing protein</fullName>
    </submittedName>
</protein>
<reference evidence="10 11" key="1">
    <citation type="submission" date="2019-09" db="EMBL/GenBank/DDBJ databases">
        <title>Phylogeny of genus Pseudoclavibacter and closely related genus.</title>
        <authorList>
            <person name="Li Y."/>
        </authorList>
    </citation>
    <scope>NUCLEOTIDE SEQUENCE [LARGE SCALE GENOMIC DNA]</scope>
    <source>
        <strain evidence="10 11">JCM 16921</strain>
    </source>
</reference>
<evidence type="ECO:0000313" key="10">
    <source>
        <dbReference type="EMBL" id="KAB1632436.1"/>
    </source>
</evidence>
<feature type="region of interest" description="Disordered" evidence="8">
    <location>
        <begin position="408"/>
        <end position="430"/>
    </location>
</feature>
<gene>
    <name evidence="10" type="ORF">F8O02_05410</name>
</gene>
<dbReference type="InterPro" id="IPR037396">
    <property type="entry name" value="FMN_HAD"/>
</dbReference>
<evidence type="ECO:0000256" key="1">
    <source>
        <dbReference type="ARBA" id="ARBA00001917"/>
    </source>
</evidence>
<dbReference type="AlphaFoldDB" id="A0A7C8FXE7"/>
<feature type="compositionally biased region" description="Basic and acidic residues" evidence="8">
    <location>
        <begin position="412"/>
        <end position="423"/>
    </location>
</feature>
<feature type="binding site" evidence="7">
    <location>
        <position position="300"/>
    </location>
    <ligand>
        <name>glyoxylate</name>
        <dbReference type="ChEBI" id="CHEBI:36655"/>
    </ligand>
</feature>
<dbReference type="Pfam" id="PF01070">
    <property type="entry name" value="FMN_dh"/>
    <property type="match status" value="1"/>
</dbReference>
<feature type="binding site" evidence="7">
    <location>
        <position position="158"/>
    </location>
    <ligand>
        <name>FMN</name>
        <dbReference type="ChEBI" id="CHEBI:58210"/>
    </ligand>
</feature>
<feature type="binding site" evidence="7">
    <location>
        <position position="186"/>
    </location>
    <ligand>
        <name>FMN</name>
        <dbReference type="ChEBI" id="CHEBI:58210"/>
    </ligand>
</feature>
<feature type="binding site" evidence="7">
    <location>
        <position position="54"/>
    </location>
    <ligand>
        <name>glyoxylate</name>
        <dbReference type="ChEBI" id="CHEBI:36655"/>
    </ligand>
</feature>
<dbReference type="InterPro" id="IPR000262">
    <property type="entry name" value="FMN-dep_DH"/>
</dbReference>
<feature type="binding site" evidence="7">
    <location>
        <position position="276"/>
    </location>
    <ligand>
        <name>FMN</name>
        <dbReference type="ChEBI" id="CHEBI:58210"/>
    </ligand>
</feature>
<name>A0A7C8FXE7_9MICO</name>
<evidence type="ECO:0000256" key="5">
    <source>
        <dbReference type="ARBA" id="ARBA00024042"/>
    </source>
</evidence>
<comment type="similarity">
    <text evidence="5">Belongs to the FMN-dependent alpha-hydroxy acid dehydrogenase family.</text>
</comment>
<dbReference type="GO" id="GO:0016614">
    <property type="term" value="F:oxidoreductase activity, acting on CH-OH group of donors"/>
    <property type="evidence" value="ECO:0007669"/>
    <property type="project" value="UniProtKB-ARBA"/>
</dbReference>
<feature type="domain" description="FMN hydroxy acid dehydrogenase" evidence="9">
    <location>
        <begin position="28"/>
        <end position="405"/>
    </location>
</feature>
<evidence type="ECO:0000256" key="2">
    <source>
        <dbReference type="ARBA" id="ARBA00022630"/>
    </source>
</evidence>
<comment type="caution">
    <text evidence="10">The sequence shown here is derived from an EMBL/GenBank/DDBJ whole genome shotgun (WGS) entry which is preliminary data.</text>
</comment>
<dbReference type="CDD" id="cd02809">
    <property type="entry name" value="alpha_hydroxyacid_oxid_FMN"/>
    <property type="match status" value="1"/>
</dbReference>
<evidence type="ECO:0000256" key="6">
    <source>
        <dbReference type="PIRSR" id="PIRSR000138-1"/>
    </source>
</evidence>
<dbReference type="OrthoDB" id="9770452at2"/>
<feature type="binding site" evidence="7">
    <location>
        <begin position="354"/>
        <end position="355"/>
    </location>
    <ligand>
        <name>FMN</name>
        <dbReference type="ChEBI" id="CHEBI:58210"/>
    </ligand>
</feature>
<feature type="binding site" evidence="7">
    <location>
        <position position="195"/>
    </location>
    <ligand>
        <name>glyoxylate</name>
        <dbReference type="ChEBI" id="CHEBI:36655"/>
    </ligand>
</feature>
<sequence>MTQRRIPRWQDLRQFLQVKPIDLDGKRRRLSSVADVWDIRRIARRRTPAVPFDYVDGAAEGEVSLRRARQAWRDVEFHPAVLSPVGDLDVSQTIFDHRVAFPLGICPTGFVRMMNHEGEIAAGQAAADAGVPYNLSTMGTTSLEDLAGATPGGWNWFQLYLWKDRERSVALVERAKAAGYDTIVLTVDCPVAGARLRDVRNGMTIPPRLTPKTFLNGALRPAWVWNFLTTEPLRFASLDSWNGTVAEIANAMFDPTISIEDVEWLREQWDGNLVVKGIQTVTDARRVHDAGADAVWLSNHGGRQLDRAPIPLHLLPRVREALGDDATILIDTGIMNGADVVTAIAQGADMAMIGRAYLYGLMAAGREGVAKVLSVMRAEYTRTLQLLGVARTADLGPQHVRLLRRLSPIPDPRVDDAPNDEGRIPLARTR</sequence>
<feature type="binding site" evidence="7">
    <location>
        <position position="160"/>
    </location>
    <ligand>
        <name>glyoxylate</name>
        <dbReference type="ChEBI" id="CHEBI:36655"/>
    </ligand>
</feature>
<dbReference type="SUPFAM" id="SSF51395">
    <property type="entry name" value="FMN-linked oxidoreductases"/>
    <property type="match status" value="1"/>
</dbReference>
<comment type="cofactor">
    <cofactor evidence="1">
        <name>FMN</name>
        <dbReference type="ChEBI" id="CHEBI:58210"/>
    </cofactor>
</comment>